<evidence type="ECO:0000259" key="2">
    <source>
        <dbReference type="PROSITE" id="PS50110"/>
    </source>
</evidence>
<dbReference type="PROSITE" id="PS50110">
    <property type="entry name" value="RESPONSE_REGULATORY"/>
    <property type="match status" value="1"/>
</dbReference>
<comment type="caution">
    <text evidence="1">Lacks conserved residue(s) required for the propagation of feature annotation.</text>
</comment>
<evidence type="ECO:0000256" key="1">
    <source>
        <dbReference type="PROSITE-ProRule" id="PRU00169"/>
    </source>
</evidence>
<comment type="caution">
    <text evidence="3">The sequence shown here is derived from an EMBL/GenBank/DDBJ whole genome shotgun (WGS) entry which is preliminary data.</text>
</comment>
<name>A0ABW6I9F7_9CYAN</name>
<organism evidence="3 4">
    <name type="scientific">Almyronema epifaneia S1</name>
    <dbReference type="NCBI Taxonomy" id="2991925"/>
    <lineage>
        <taxon>Bacteria</taxon>
        <taxon>Bacillati</taxon>
        <taxon>Cyanobacteriota</taxon>
        <taxon>Cyanophyceae</taxon>
        <taxon>Nodosilineales</taxon>
        <taxon>Nodosilineaceae</taxon>
        <taxon>Almyronema</taxon>
        <taxon>Almyronema epifaneia</taxon>
    </lineage>
</organism>
<dbReference type="RefSeq" id="WP_377960420.1">
    <property type="nucleotide sequence ID" value="NZ_JBHZOL010000004.1"/>
</dbReference>
<dbReference type="SUPFAM" id="SSF52172">
    <property type="entry name" value="CheY-like"/>
    <property type="match status" value="1"/>
</dbReference>
<dbReference type="Proteomes" id="UP001600165">
    <property type="component" value="Unassembled WGS sequence"/>
</dbReference>
<reference evidence="3 4" key="1">
    <citation type="submission" date="2024-10" db="EMBL/GenBank/DDBJ databases">
        <authorList>
            <person name="Ratan Roy A."/>
            <person name="Morales Sandoval P.H."/>
            <person name="De Los Santos Villalobos S."/>
            <person name="Chakraborty S."/>
            <person name="Mukherjee J."/>
        </authorList>
    </citation>
    <scope>NUCLEOTIDE SEQUENCE [LARGE SCALE GENOMIC DNA]</scope>
    <source>
        <strain evidence="3 4">S1</strain>
    </source>
</reference>
<dbReference type="InterPro" id="IPR011006">
    <property type="entry name" value="CheY-like_superfamily"/>
</dbReference>
<keyword evidence="4" id="KW-1185">Reference proteome</keyword>
<feature type="domain" description="Response regulatory" evidence="2">
    <location>
        <begin position="1"/>
        <end position="90"/>
    </location>
</feature>
<dbReference type="Gene3D" id="3.40.50.2300">
    <property type="match status" value="1"/>
</dbReference>
<accession>A0ABW6I9F7</accession>
<dbReference type="InterPro" id="IPR001789">
    <property type="entry name" value="Sig_transdc_resp-reg_receiver"/>
</dbReference>
<sequence length="96" mass="10495">MADTVDQAIAQVDQSVPYLIILGGNRQTWSQPLIDELRRKAKSQADVTIVALTDSSDPSWLHREDNPGLDGFLVKPLSGDVLASLVQSAWAKQSYS</sequence>
<dbReference type="EMBL" id="JBHZOL010000004">
    <property type="protein sequence ID" value="MFE4104795.1"/>
    <property type="molecule type" value="Genomic_DNA"/>
</dbReference>
<evidence type="ECO:0000313" key="4">
    <source>
        <dbReference type="Proteomes" id="UP001600165"/>
    </source>
</evidence>
<evidence type="ECO:0000313" key="3">
    <source>
        <dbReference type="EMBL" id="MFE4104795.1"/>
    </source>
</evidence>
<protein>
    <recommendedName>
        <fullName evidence="2">Response regulatory domain-containing protein</fullName>
    </recommendedName>
</protein>
<gene>
    <name evidence="3" type="ORF">ACFVKH_00810</name>
</gene>
<proteinExistence type="predicted"/>